<protein>
    <recommendedName>
        <fullName evidence="1">[Ribosomal protein bS18]-alanine N-acetyltransferase</fullName>
        <ecNumber evidence="1">2.3.1.266</ecNumber>
    </recommendedName>
</protein>
<dbReference type="Pfam" id="PF00583">
    <property type="entry name" value="Acetyltransf_1"/>
    <property type="match status" value="1"/>
</dbReference>
<reference evidence="3 4" key="1">
    <citation type="submission" date="2013-08" db="EMBL/GenBank/DDBJ databases">
        <authorList>
            <person name="Huang J."/>
            <person name="Wang G."/>
        </authorList>
    </citation>
    <scope>NUCLEOTIDE SEQUENCE [LARGE SCALE GENOMIC DNA]</scope>
    <source>
        <strain evidence="3 4">BH030004</strain>
    </source>
</reference>
<dbReference type="STRING" id="1385511.GCA_000425225_03845"/>
<dbReference type="SUPFAM" id="SSF55729">
    <property type="entry name" value="Acyl-CoA N-acyltransferases (Nat)"/>
    <property type="match status" value="1"/>
</dbReference>
<keyword evidence="4" id="KW-1185">Reference proteome</keyword>
<gene>
    <name evidence="3" type="ORF">N783_17695</name>
</gene>
<dbReference type="PROSITE" id="PS51186">
    <property type="entry name" value="GNAT"/>
    <property type="match status" value="1"/>
</dbReference>
<evidence type="ECO:0000313" key="4">
    <source>
        <dbReference type="Proteomes" id="UP000030403"/>
    </source>
</evidence>
<dbReference type="InterPro" id="IPR050276">
    <property type="entry name" value="MshD_Acetyltransferase"/>
</dbReference>
<dbReference type="InterPro" id="IPR000182">
    <property type="entry name" value="GNAT_dom"/>
</dbReference>
<evidence type="ECO:0000256" key="1">
    <source>
        <dbReference type="RuleBase" id="RU363094"/>
    </source>
</evidence>
<evidence type="ECO:0000313" key="3">
    <source>
        <dbReference type="EMBL" id="KGX84308.1"/>
    </source>
</evidence>
<dbReference type="Proteomes" id="UP000030403">
    <property type="component" value="Unassembled WGS sequence"/>
</dbReference>
<sequence length="150" mass="17411">MKMAPPVVRTMVEDDINTLLDIEEACFATPWTWDSFLYELHENPYATYYVMELDGVIIGYCGLWLVIDEAHITNIAIRPEYRGHKYGDSLFSHVLEKAREAGTIQLSLEVRVSNIVAQKMYRKYGLIPGGIRKRYYTDNQEDALVMWVKL</sequence>
<dbReference type="NCBIfam" id="TIGR01575">
    <property type="entry name" value="rimI"/>
    <property type="match status" value="1"/>
</dbReference>
<keyword evidence="1" id="KW-0963">Cytoplasm</keyword>
<comment type="function">
    <text evidence="1">Acetylates the N-terminal alanine of ribosomal protein bS18.</text>
</comment>
<feature type="domain" description="N-acetyltransferase" evidence="2">
    <location>
        <begin position="6"/>
        <end position="150"/>
    </location>
</feature>
<comment type="similarity">
    <text evidence="1">Belongs to the acetyltransferase family. RimI subfamily.</text>
</comment>
<dbReference type="PANTHER" id="PTHR43617">
    <property type="entry name" value="L-AMINO ACID N-ACETYLTRANSFERASE"/>
    <property type="match status" value="1"/>
</dbReference>
<dbReference type="InterPro" id="IPR006464">
    <property type="entry name" value="AcTrfase_RimI/Ard1"/>
</dbReference>
<proteinExistence type="inferred from homology"/>
<comment type="catalytic activity">
    <reaction evidence="1">
        <text>N-terminal L-alanyl-[ribosomal protein bS18] + acetyl-CoA = N-terminal N(alpha)-acetyl-L-alanyl-[ribosomal protein bS18] + CoA + H(+)</text>
        <dbReference type="Rhea" id="RHEA:43756"/>
        <dbReference type="Rhea" id="RHEA-COMP:10676"/>
        <dbReference type="Rhea" id="RHEA-COMP:10677"/>
        <dbReference type="ChEBI" id="CHEBI:15378"/>
        <dbReference type="ChEBI" id="CHEBI:57287"/>
        <dbReference type="ChEBI" id="CHEBI:57288"/>
        <dbReference type="ChEBI" id="CHEBI:64718"/>
        <dbReference type="ChEBI" id="CHEBI:83683"/>
        <dbReference type="EC" id="2.3.1.266"/>
    </reaction>
</comment>
<dbReference type="PANTHER" id="PTHR43617:SF20">
    <property type="entry name" value="N-ALPHA-ACETYLTRANSFERASE RIMI"/>
    <property type="match status" value="1"/>
</dbReference>
<name>A0A0A5FZP7_9BACI</name>
<dbReference type="InterPro" id="IPR016181">
    <property type="entry name" value="Acyl_CoA_acyltransferase"/>
</dbReference>
<dbReference type="GO" id="GO:0005737">
    <property type="term" value="C:cytoplasm"/>
    <property type="evidence" value="ECO:0007669"/>
    <property type="project" value="UniProtKB-SubCell"/>
</dbReference>
<dbReference type="GO" id="GO:0008999">
    <property type="term" value="F:protein-N-terminal-alanine acetyltransferase activity"/>
    <property type="evidence" value="ECO:0007669"/>
    <property type="project" value="UniProtKB-EC"/>
</dbReference>
<comment type="caution">
    <text evidence="3">The sequence shown here is derived from an EMBL/GenBank/DDBJ whole genome shotgun (WGS) entry which is preliminary data.</text>
</comment>
<keyword evidence="3" id="KW-0808">Transferase</keyword>
<dbReference type="CDD" id="cd04301">
    <property type="entry name" value="NAT_SF"/>
    <property type="match status" value="1"/>
</dbReference>
<evidence type="ECO:0000259" key="2">
    <source>
        <dbReference type="PROSITE" id="PS51186"/>
    </source>
</evidence>
<dbReference type="EC" id="2.3.1.266" evidence="1"/>
<organism evidence="3 4">
    <name type="scientific">Pontibacillus marinus BH030004 = DSM 16465</name>
    <dbReference type="NCBI Taxonomy" id="1385511"/>
    <lineage>
        <taxon>Bacteria</taxon>
        <taxon>Bacillati</taxon>
        <taxon>Bacillota</taxon>
        <taxon>Bacilli</taxon>
        <taxon>Bacillales</taxon>
        <taxon>Bacillaceae</taxon>
        <taxon>Pontibacillus</taxon>
    </lineage>
</organism>
<dbReference type="Gene3D" id="3.40.630.30">
    <property type="match status" value="1"/>
</dbReference>
<dbReference type="AlphaFoldDB" id="A0A0A5FZP7"/>
<accession>A0A0A5FZP7</accession>
<dbReference type="eggNOG" id="COG0456">
    <property type="taxonomic scope" value="Bacteria"/>
</dbReference>
<comment type="subcellular location">
    <subcellularLocation>
        <location evidence="1">Cytoplasm</location>
    </subcellularLocation>
</comment>
<dbReference type="EMBL" id="AVPF01000059">
    <property type="protein sequence ID" value="KGX84308.1"/>
    <property type="molecule type" value="Genomic_DNA"/>
</dbReference>